<gene>
    <name evidence="2" type="ORF">HXW94_18890</name>
</gene>
<proteinExistence type="predicted"/>
<evidence type="ECO:0000259" key="1">
    <source>
        <dbReference type="Pfam" id="PF04986"/>
    </source>
</evidence>
<organism evidence="2 3">
    <name type="scientific">Desulfobacter latus</name>
    <dbReference type="NCBI Taxonomy" id="2292"/>
    <lineage>
        <taxon>Bacteria</taxon>
        <taxon>Pseudomonadati</taxon>
        <taxon>Thermodesulfobacteriota</taxon>
        <taxon>Desulfobacteria</taxon>
        <taxon>Desulfobacterales</taxon>
        <taxon>Desulfobacteraceae</taxon>
        <taxon>Desulfobacter</taxon>
    </lineage>
</organism>
<feature type="domain" description="Transposase IS801/IS1294" evidence="1">
    <location>
        <begin position="2"/>
        <end position="31"/>
    </location>
</feature>
<evidence type="ECO:0000313" key="3">
    <source>
        <dbReference type="Proteomes" id="UP000553343"/>
    </source>
</evidence>
<dbReference type="GO" id="GO:0006313">
    <property type="term" value="P:DNA transposition"/>
    <property type="evidence" value="ECO:0007669"/>
    <property type="project" value="InterPro"/>
</dbReference>
<dbReference type="InterPro" id="IPR007069">
    <property type="entry name" value="Transposase_32"/>
</dbReference>
<dbReference type="Proteomes" id="UP000553343">
    <property type="component" value="Unassembled WGS sequence"/>
</dbReference>
<dbReference type="Pfam" id="PF04986">
    <property type="entry name" value="Y2_Tnp"/>
    <property type="match status" value="1"/>
</dbReference>
<name>A0A850THA7_9BACT</name>
<dbReference type="GO" id="GO:0003677">
    <property type="term" value="F:DNA binding"/>
    <property type="evidence" value="ECO:0007669"/>
    <property type="project" value="InterPro"/>
</dbReference>
<evidence type="ECO:0000313" key="2">
    <source>
        <dbReference type="EMBL" id="NWH07006.1"/>
    </source>
</evidence>
<sequence>MVYSKPPFSGPAEVVKYIGRYTHSTAISNNR</sequence>
<comment type="caution">
    <text evidence="2">The sequence shown here is derived from an EMBL/GenBank/DDBJ whole genome shotgun (WGS) entry which is preliminary data.</text>
</comment>
<protein>
    <submittedName>
        <fullName evidence="2">Transposase</fullName>
    </submittedName>
</protein>
<dbReference type="GO" id="GO:0004803">
    <property type="term" value="F:transposase activity"/>
    <property type="evidence" value="ECO:0007669"/>
    <property type="project" value="InterPro"/>
</dbReference>
<feature type="non-terminal residue" evidence="2">
    <location>
        <position position="31"/>
    </location>
</feature>
<accession>A0A850THA7</accession>
<dbReference type="AlphaFoldDB" id="A0A850THA7"/>
<dbReference type="EMBL" id="JACADJ010000200">
    <property type="protein sequence ID" value="NWH07006.1"/>
    <property type="molecule type" value="Genomic_DNA"/>
</dbReference>
<keyword evidence="3" id="KW-1185">Reference proteome</keyword>
<reference evidence="2 3" key="1">
    <citation type="submission" date="2020-06" db="EMBL/GenBank/DDBJ databases">
        <title>High-quality draft genome of sulfate reducer Desulfobacter latus type strain AcrS2 isolated from marine sediment.</title>
        <authorList>
            <person name="Hoppe M."/>
            <person name="Larsen C.K."/>
            <person name="Marshall I.P.G."/>
            <person name="Schramm A."/>
            <person name="Marietou A.G."/>
        </authorList>
    </citation>
    <scope>NUCLEOTIDE SEQUENCE [LARGE SCALE GENOMIC DNA]</scope>
    <source>
        <strain evidence="2 3">AcRS2</strain>
    </source>
</reference>